<feature type="region of interest" description="Disordered" evidence="1">
    <location>
        <begin position="27"/>
        <end position="52"/>
    </location>
</feature>
<evidence type="ECO:0000256" key="2">
    <source>
        <dbReference type="SAM" id="Phobius"/>
    </source>
</evidence>
<accession>A0ABU3NRT9</accession>
<reference evidence="3 4" key="1">
    <citation type="submission" date="2023-07" db="EMBL/GenBank/DDBJ databases">
        <title>Novel species of Thermanaerothrix with wide hydrolytic capabilities.</title>
        <authorList>
            <person name="Zayulina K.S."/>
            <person name="Podosokorskaya O.A."/>
            <person name="Elcheninov A.G."/>
        </authorList>
    </citation>
    <scope>NUCLEOTIDE SEQUENCE [LARGE SCALE GENOMIC DNA]</scope>
    <source>
        <strain evidence="3 4">4228-RoL</strain>
        <plasmid evidence="3">p4228-RoL</plasmid>
    </source>
</reference>
<keyword evidence="2" id="KW-0472">Membrane</keyword>
<protein>
    <submittedName>
        <fullName evidence="3">Uncharacterized protein</fullName>
    </submittedName>
</protein>
<sequence>MGTNALVLPLIIVVVIVAILVGDHLRQQESNPNPKPQKSDTKPEPQKPAAKPEKFEVNYRKLSKQQLEYLRDALCHEYGRIGGNLGSMLLFGRVDILPMLQEDDKEKKHWEELREKYGLKDDPEQERFLINLFLWIMSDAIMGEIIKVIQALKQIEKAEQMRNYYAYNALHPRNHDGNPFNDLPGAGMIHGTDSNLWRF</sequence>
<dbReference type="RefSeq" id="WP_315626319.1">
    <property type="nucleotide sequence ID" value="NZ_JAUHMF010000010.1"/>
</dbReference>
<evidence type="ECO:0000313" key="3">
    <source>
        <dbReference type="EMBL" id="MDT8899536.1"/>
    </source>
</evidence>
<gene>
    <name evidence="3" type="ORF">QYE77_14825</name>
</gene>
<keyword evidence="2" id="KW-0812">Transmembrane</keyword>
<feature type="compositionally biased region" description="Basic and acidic residues" evidence="1">
    <location>
        <begin position="37"/>
        <end position="52"/>
    </location>
</feature>
<evidence type="ECO:0000313" key="4">
    <source>
        <dbReference type="Proteomes" id="UP001254165"/>
    </source>
</evidence>
<proteinExistence type="predicted"/>
<geneLocation type="plasmid" evidence="3">
    <name>p4228-RoL</name>
</geneLocation>
<dbReference type="EMBL" id="JAUHMF010000010">
    <property type="protein sequence ID" value="MDT8899536.1"/>
    <property type="molecule type" value="Genomic_DNA"/>
</dbReference>
<keyword evidence="3" id="KW-0614">Plasmid</keyword>
<comment type="caution">
    <text evidence="3">The sequence shown here is derived from an EMBL/GenBank/DDBJ whole genome shotgun (WGS) entry which is preliminary data.</text>
</comment>
<name>A0ABU3NRT9_9CHLR</name>
<keyword evidence="2" id="KW-1133">Transmembrane helix</keyword>
<keyword evidence="4" id="KW-1185">Reference proteome</keyword>
<feature type="transmembrane region" description="Helical" evidence="2">
    <location>
        <begin position="6"/>
        <end position="25"/>
    </location>
</feature>
<evidence type="ECO:0000256" key="1">
    <source>
        <dbReference type="SAM" id="MobiDB-lite"/>
    </source>
</evidence>
<dbReference type="Proteomes" id="UP001254165">
    <property type="component" value="Unassembled WGS sequence"/>
</dbReference>
<organism evidence="3 4">
    <name type="scientific">Thermanaerothrix solaris</name>
    <dbReference type="NCBI Taxonomy" id="3058434"/>
    <lineage>
        <taxon>Bacteria</taxon>
        <taxon>Bacillati</taxon>
        <taxon>Chloroflexota</taxon>
        <taxon>Anaerolineae</taxon>
        <taxon>Anaerolineales</taxon>
        <taxon>Anaerolineaceae</taxon>
        <taxon>Thermanaerothrix</taxon>
    </lineage>
</organism>